<name>A0ABX9S7Q0_PARPN</name>
<keyword evidence="2" id="KW-1185">Reference proteome</keyword>
<gene>
    <name evidence="1" type="ORF">BDE18_3044</name>
</gene>
<reference evidence="1" key="1">
    <citation type="submission" date="2018-10" db="EMBL/GenBank/DDBJ databases">
        <title>Genomic Encyclopedia of Archaeal and Bacterial Type Strains, Phase II (KMG-II): from individual species to whole genera.</title>
        <authorList>
            <person name="Goeker M."/>
        </authorList>
    </citation>
    <scope>NUCLEOTIDE SEQUENCE [LARGE SCALE GENOMIC DNA]</scope>
    <source>
        <strain evidence="1">DSM 2944</strain>
    </source>
</reference>
<proteinExistence type="predicted"/>
<protein>
    <submittedName>
        <fullName evidence="1">Uncharacterized protein</fullName>
    </submittedName>
</protein>
<comment type="caution">
    <text evidence="1">The sequence shown here is derived from an EMBL/GenBank/DDBJ whole genome shotgun (WGS) entry which is preliminary data.</text>
</comment>
<sequence length="41" mass="4338">MPVPRAAMAGWFRPGWGTGLACPVSVEADALRIRADRRGAA</sequence>
<dbReference type="EMBL" id="RBLI01000002">
    <property type="protein sequence ID" value="RKS44205.1"/>
    <property type="molecule type" value="Genomic_DNA"/>
</dbReference>
<dbReference type="GeneID" id="80457921"/>
<evidence type="ECO:0000313" key="1">
    <source>
        <dbReference type="EMBL" id="RKS44205.1"/>
    </source>
</evidence>
<dbReference type="RefSeq" id="WP_276330387.1">
    <property type="nucleotide sequence ID" value="NZ_CP044423.1"/>
</dbReference>
<organism evidence="1 2">
    <name type="scientific">Paracoccus pantotrophus</name>
    <name type="common">Thiosphaera pantotropha</name>
    <dbReference type="NCBI Taxonomy" id="82367"/>
    <lineage>
        <taxon>Bacteria</taxon>
        <taxon>Pseudomonadati</taxon>
        <taxon>Pseudomonadota</taxon>
        <taxon>Alphaproteobacteria</taxon>
        <taxon>Rhodobacterales</taxon>
        <taxon>Paracoccaceae</taxon>
        <taxon>Paracoccus</taxon>
    </lineage>
</organism>
<accession>A0ABX9S7Q0</accession>
<evidence type="ECO:0000313" key="2">
    <source>
        <dbReference type="Proteomes" id="UP000273626"/>
    </source>
</evidence>
<dbReference type="Proteomes" id="UP000273626">
    <property type="component" value="Unassembled WGS sequence"/>
</dbReference>